<dbReference type="SUPFAM" id="SSF53182">
    <property type="entry name" value="Pyrrolidone carboxyl peptidase (pyroglutamate aminopeptidase)"/>
    <property type="match status" value="1"/>
</dbReference>
<evidence type="ECO:0000256" key="7">
    <source>
        <dbReference type="ARBA" id="ARBA00022801"/>
    </source>
</evidence>
<dbReference type="Proteomes" id="UP000184442">
    <property type="component" value="Unassembled WGS sequence"/>
</dbReference>
<feature type="active site" evidence="9 11">
    <location>
        <position position="141"/>
    </location>
</feature>
<keyword evidence="8 9" id="KW-0788">Thiol protease</keyword>
<feature type="active site" evidence="9 10">
    <location>
        <position position="78"/>
    </location>
</feature>
<evidence type="ECO:0000256" key="5">
    <source>
        <dbReference type="ARBA" id="ARBA00022490"/>
    </source>
</evidence>
<evidence type="ECO:0000313" key="12">
    <source>
        <dbReference type="EMBL" id="SHJ18070.1"/>
    </source>
</evidence>
<dbReference type="RefSeq" id="WP_073026670.1">
    <property type="nucleotide sequence ID" value="NZ_FQZS01000019.1"/>
</dbReference>
<dbReference type="EC" id="3.4.19.3" evidence="9"/>
<evidence type="ECO:0000256" key="10">
    <source>
        <dbReference type="PROSITE-ProRule" id="PRU10076"/>
    </source>
</evidence>
<accession>A0A1M6H7A2</accession>
<dbReference type="InterPro" id="IPR036440">
    <property type="entry name" value="Peptidase_C15-like_sf"/>
</dbReference>
<dbReference type="GO" id="GO:0005829">
    <property type="term" value="C:cytosol"/>
    <property type="evidence" value="ECO:0007669"/>
    <property type="project" value="InterPro"/>
</dbReference>
<dbReference type="PROSITE" id="PS01333">
    <property type="entry name" value="PYRASE_GLU"/>
    <property type="match status" value="1"/>
</dbReference>
<reference evidence="12 13" key="1">
    <citation type="submission" date="2016-11" db="EMBL/GenBank/DDBJ databases">
        <authorList>
            <person name="Jaros S."/>
            <person name="Januszkiewicz K."/>
            <person name="Wedrychowicz H."/>
        </authorList>
    </citation>
    <scope>NUCLEOTIDE SEQUENCE [LARGE SCALE GENOMIC DNA]</scope>
    <source>
        <strain evidence="12 13">DSM 19022</strain>
    </source>
</reference>
<evidence type="ECO:0000256" key="6">
    <source>
        <dbReference type="ARBA" id="ARBA00022670"/>
    </source>
</evidence>
<keyword evidence="13" id="KW-1185">Reference proteome</keyword>
<evidence type="ECO:0000256" key="4">
    <source>
        <dbReference type="ARBA" id="ARBA00006641"/>
    </source>
</evidence>
<proteinExistence type="inferred from homology"/>
<comment type="subcellular location">
    <subcellularLocation>
        <location evidence="3 9">Cytoplasm</location>
    </subcellularLocation>
</comment>
<evidence type="ECO:0000256" key="2">
    <source>
        <dbReference type="ARBA" id="ARBA00002280"/>
    </source>
</evidence>
<dbReference type="NCBIfam" id="TIGR00504">
    <property type="entry name" value="pyro_pdase"/>
    <property type="match status" value="1"/>
</dbReference>
<dbReference type="Pfam" id="PF01470">
    <property type="entry name" value="Peptidase_C15"/>
    <property type="match status" value="1"/>
</dbReference>
<dbReference type="InterPro" id="IPR029762">
    <property type="entry name" value="PGP-I_bact-type"/>
</dbReference>
<dbReference type="InterPro" id="IPR016125">
    <property type="entry name" value="Peptidase_C15-like"/>
</dbReference>
<dbReference type="STRING" id="1122184.SAMN02745176_02667"/>
<name>A0A1M6H7A2_9FIRM</name>
<evidence type="ECO:0000256" key="3">
    <source>
        <dbReference type="ARBA" id="ARBA00004496"/>
    </source>
</evidence>
<keyword evidence="6 9" id="KW-0645">Protease</keyword>
<dbReference type="PANTHER" id="PTHR23402">
    <property type="entry name" value="PROTEASE FAMILY C15 PYROGLUTAMYL-PEPTIDASE I-RELATED"/>
    <property type="match status" value="1"/>
</dbReference>
<dbReference type="InterPro" id="IPR033694">
    <property type="entry name" value="PGPEP1_Cys_AS"/>
</dbReference>
<dbReference type="GO" id="GO:0016920">
    <property type="term" value="F:pyroglutamyl-peptidase activity"/>
    <property type="evidence" value="ECO:0007669"/>
    <property type="project" value="UniProtKB-UniRule"/>
</dbReference>
<keyword evidence="7 9" id="KW-0378">Hydrolase</keyword>
<dbReference type="HAMAP" id="MF_00417">
    <property type="entry name" value="Pyrrolid_peptidase"/>
    <property type="match status" value="1"/>
</dbReference>
<evidence type="ECO:0000256" key="11">
    <source>
        <dbReference type="PROSITE-ProRule" id="PRU10077"/>
    </source>
</evidence>
<dbReference type="NCBIfam" id="NF009676">
    <property type="entry name" value="PRK13197.1"/>
    <property type="match status" value="1"/>
</dbReference>
<dbReference type="PIRSF" id="PIRSF015592">
    <property type="entry name" value="Prld-crbxl_pptds"/>
    <property type="match status" value="1"/>
</dbReference>
<dbReference type="InterPro" id="IPR033693">
    <property type="entry name" value="PGPEP1_Glu_AS"/>
</dbReference>
<evidence type="ECO:0000313" key="13">
    <source>
        <dbReference type="Proteomes" id="UP000184442"/>
    </source>
</evidence>
<evidence type="ECO:0000256" key="8">
    <source>
        <dbReference type="ARBA" id="ARBA00022807"/>
    </source>
</evidence>
<dbReference type="AlphaFoldDB" id="A0A1M6H7A2"/>
<dbReference type="GO" id="GO:0006508">
    <property type="term" value="P:proteolysis"/>
    <property type="evidence" value="ECO:0007669"/>
    <property type="project" value="UniProtKB-KW"/>
</dbReference>
<comment type="function">
    <text evidence="2 9">Removes 5-oxoproline from various penultimate amino acid residues except L-proline.</text>
</comment>
<dbReference type="EMBL" id="FQZS01000019">
    <property type="protein sequence ID" value="SHJ18070.1"/>
    <property type="molecule type" value="Genomic_DNA"/>
</dbReference>
<evidence type="ECO:0000256" key="1">
    <source>
        <dbReference type="ARBA" id="ARBA00001770"/>
    </source>
</evidence>
<gene>
    <name evidence="9" type="primary">pcp</name>
    <name evidence="12" type="ORF">SAMN02745176_02667</name>
</gene>
<dbReference type="InterPro" id="IPR000816">
    <property type="entry name" value="Peptidase_C15"/>
</dbReference>
<organism evidence="12 13">
    <name type="scientific">Lutispora thermophila DSM 19022</name>
    <dbReference type="NCBI Taxonomy" id="1122184"/>
    <lineage>
        <taxon>Bacteria</taxon>
        <taxon>Bacillati</taxon>
        <taxon>Bacillota</taxon>
        <taxon>Clostridia</taxon>
        <taxon>Lutisporales</taxon>
        <taxon>Lutisporaceae</taxon>
        <taxon>Lutispora</taxon>
    </lineage>
</organism>
<keyword evidence="5 9" id="KW-0963">Cytoplasm</keyword>
<dbReference type="OrthoDB" id="9779738at2"/>
<feature type="active site" evidence="9">
    <location>
        <position position="165"/>
    </location>
</feature>
<comment type="catalytic activity">
    <reaction evidence="1 9 10">
        <text>Release of an N-terminal pyroglutamyl group from a polypeptide, the second amino acid generally not being Pro.</text>
        <dbReference type="EC" id="3.4.19.3"/>
    </reaction>
</comment>
<dbReference type="CDD" id="cd00501">
    <property type="entry name" value="Peptidase_C15"/>
    <property type="match status" value="1"/>
</dbReference>
<comment type="subunit">
    <text evidence="9">Homotetramer.</text>
</comment>
<protein>
    <recommendedName>
        <fullName evidence="9">Pyrrolidone-carboxylate peptidase</fullName>
        <ecNumber evidence="9">3.4.19.3</ecNumber>
    </recommendedName>
    <alternativeName>
        <fullName evidence="9">5-oxoprolyl-peptidase</fullName>
    </alternativeName>
    <alternativeName>
        <fullName evidence="9">Pyroglutamyl-peptidase I</fullName>
        <shortName evidence="9">PGP-I</shortName>
        <shortName evidence="9">Pyrase</shortName>
    </alternativeName>
</protein>
<comment type="similarity">
    <text evidence="4 9">Belongs to the peptidase C15 family.</text>
</comment>
<dbReference type="PRINTS" id="PR00706">
    <property type="entry name" value="PYROGLUPTASE"/>
</dbReference>
<sequence>MKVLVTGFEPFGGESINPSFEAVKKLDDNIAGAKIVKSEIPTVFYKSIHKLEELIIKEQPDIVICVGQAGGRYDITIERVGINIDDARIEDNEGNQPIDTPIFEDGENAYFSNLPIKAMVNEIKKSNIPASVSNTAGTFVCNHIMYGLLYLINKKYPNIRGGFIHVPFSAEQVINKPNTPFMEISMITEGIRCAIKAAVENRTDLKASAGTIC</sequence>
<dbReference type="FunFam" id="3.40.630.20:FF:000001">
    <property type="entry name" value="Pyrrolidone-carboxylate peptidase"/>
    <property type="match status" value="1"/>
</dbReference>
<dbReference type="PANTHER" id="PTHR23402:SF1">
    <property type="entry name" value="PYROGLUTAMYL-PEPTIDASE I"/>
    <property type="match status" value="1"/>
</dbReference>
<dbReference type="PROSITE" id="PS01334">
    <property type="entry name" value="PYRASE_CYS"/>
    <property type="match status" value="1"/>
</dbReference>
<evidence type="ECO:0000256" key="9">
    <source>
        <dbReference type="HAMAP-Rule" id="MF_00417"/>
    </source>
</evidence>
<dbReference type="Gene3D" id="3.40.630.20">
    <property type="entry name" value="Peptidase C15, pyroglutamyl peptidase I-like"/>
    <property type="match status" value="1"/>
</dbReference>